<evidence type="ECO:0000256" key="3">
    <source>
        <dbReference type="ARBA" id="ARBA00022679"/>
    </source>
</evidence>
<dbReference type="PANTHER" id="PTHR31306:SF4">
    <property type="entry name" value="ALPHA-1,2-GALACTOSYLTRANSFERASE"/>
    <property type="match status" value="1"/>
</dbReference>
<dbReference type="SUPFAM" id="SSF53448">
    <property type="entry name" value="Nucleotide-diphospho-sugar transferases"/>
    <property type="match status" value="1"/>
</dbReference>
<dbReference type="AlphaFoldDB" id="A0A8H3LAG6"/>
<proteinExistence type="inferred from homology"/>
<keyword evidence="4" id="KW-1133">Transmembrane helix</keyword>
<keyword evidence="4" id="KW-0472">Membrane</keyword>
<dbReference type="Gene3D" id="3.90.550.10">
    <property type="entry name" value="Spore Coat Polysaccharide Biosynthesis Protein SpsA, Chain A"/>
    <property type="match status" value="1"/>
</dbReference>
<dbReference type="OrthoDB" id="205108at2759"/>
<sequence>MGTGEQSNLSYYVKSQFRKLRLYHLLIASFILFLLIIPYYNNYYHNDFIDNGYSPELPFVDNLVQNMTCPHYKIGLFIFSQSEQVDKRNLMREELFGITDNIIPCMRQDTTEIFYKFVVNKSEEINMSTLHLYTAEKMEYNDIVEIDIQNSDDWHQYLLEYAKTLQENCITADHFVFIDIFTMINLEKIKNTISSSSISDKRKLVWGSFNSSRTENMAVIIGSLAVQSILNNLKFKLNNTSIISSLYLYHGKYPEKKIPDDLIFINDAINIIEWPNTVADIECVDCVFAIGHVYQDVEIKQIKNELGISITLPCNVRSNLNIYSKGKKSKSRPNIAVVTSSFLYKDNCMVEVGPLSANNKREYAEMHGYAFISRSVEFAQNAYRDRKLVWGKVDAIEKLLPYYEWIIWLDMDAIFVNKSLTVEHLLEMFEERVGGKEEFEKINMIVARPVGDRMINAGVFLIRNSDWAKDFLRRGIQARYDLSYADSLEQAAMRDAIRHPFWRKNVLYLDNDDHSINTFPDRYVRGDYIVHYAPVGGCPAAPVLKGLANVKLLEEFPDTIISIPF</sequence>
<dbReference type="GO" id="GO:0016757">
    <property type="term" value="F:glycosyltransferase activity"/>
    <property type="evidence" value="ECO:0007669"/>
    <property type="project" value="UniProtKB-KW"/>
</dbReference>
<feature type="transmembrane region" description="Helical" evidence="4">
    <location>
        <begin position="20"/>
        <end position="40"/>
    </location>
</feature>
<protein>
    <submittedName>
        <fullName evidence="5">Glycosyltransferase family 34 protein</fullName>
    </submittedName>
</protein>
<dbReference type="Proteomes" id="UP000615446">
    <property type="component" value="Unassembled WGS sequence"/>
</dbReference>
<keyword evidence="3 5" id="KW-0808">Transferase</keyword>
<organism evidence="5 6">
    <name type="scientific">Rhizophagus clarus</name>
    <dbReference type="NCBI Taxonomy" id="94130"/>
    <lineage>
        <taxon>Eukaryota</taxon>
        <taxon>Fungi</taxon>
        <taxon>Fungi incertae sedis</taxon>
        <taxon>Mucoromycota</taxon>
        <taxon>Glomeromycotina</taxon>
        <taxon>Glomeromycetes</taxon>
        <taxon>Glomerales</taxon>
        <taxon>Glomeraceae</taxon>
        <taxon>Rhizophagus</taxon>
    </lineage>
</organism>
<evidence type="ECO:0000313" key="6">
    <source>
        <dbReference type="Proteomes" id="UP000615446"/>
    </source>
</evidence>
<dbReference type="InterPro" id="IPR008630">
    <property type="entry name" value="Glyco_trans_34"/>
</dbReference>
<evidence type="ECO:0000256" key="4">
    <source>
        <dbReference type="SAM" id="Phobius"/>
    </source>
</evidence>
<accession>A0A8H3LAG6</accession>
<name>A0A8H3LAG6_9GLOM</name>
<dbReference type="Pfam" id="PF05637">
    <property type="entry name" value="Glyco_transf_34"/>
    <property type="match status" value="1"/>
</dbReference>
<evidence type="ECO:0000256" key="2">
    <source>
        <dbReference type="ARBA" id="ARBA00022676"/>
    </source>
</evidence>
<gene>
    <name evidence="5" type="ORF">RCL2_000931100</name>
</gene>
<comment type="caution">
    <text evidence="5">The sequence shown here is derived from an EMBL/GenBank/DDBJ whole genome shotgun (WGS) entry which is preliminary data.</text>
</comment>
<dbReference type="EMBL" id="BLAL01000059">
    <property type="protein sequence ID" value="GES82081.1"/>
    <property type="molecule type" value="Genomic_DNA"/>
</dbReference>
<keyword evidence="2" id="KW-0328">Glycosyltransferase</keyword>
<dbReference type="GO" id="GO:0006487">
    <property type="term" value="P:protein N-linked glycosylation"/>
    <property type="evidence" value="ECO:0007669"/>
    <property type="project" value="TreeGrafter"/>
</dbReference>
<dbReference type="PANTHER" id="PTHR31306">
    <property type="entry name" value="ALPHA-1,6-MANNOSYLTRANSFERASE MNN11-RELATED"/>
    <property type="match status" value="1"/>
</dbReference>
<evidence type="ECO:0000256" key="1">
    <source>
        <dbReference type="ARBA" id="ARBA00005664"/>
    </source>
</evidence>
<reference evidence="5" key="1">
    <citation type="submission" date="2019-10" db="EMBL/GenBank/DDBJ databases">
        <title>Conservation and host-specific expression of non-tandemly repeated heterogenous ribosome RNA gene in arbuscular mycorrhizal fungi.</title>
        <authorList>
            <person name="Maeda T."/>
            <person name="Kobayashi Y."/>
            <person name="Nakagawa T."/>
            <person name="Ezawa T."/>
            <person name="Yamaguchi K."/>
            <person name="Bino T."/>
            <person name="Nishimoto Y."/>
            <person name="Shigenobu S."/>
            <person name="Kawaguchi M."/>
        </authorList>
    </citation>
    <scope>NUCLEOTIDE SEQUENCE</scope>
    <source>
        <strain evidence="5">HR1</strain>
    </source>
</reference>
<keyword evidence="4" id="KW-0812">Transmembrane</keyword>
<dbReference type="GO" id="GO:0000139">
    <property type="term" value="C:Golgi membrane"/>
    <property type="evidence" value="ECO:0007669"/>
    <property type="project" value="TreeGrafter"/>
</dbReference>
<dbReference type="InterPro" id="IPR029044">
    <property type="entry name" value="Nucleotide-diphossugar_trans"/>
</dbReference>
<evidence type="ECO:0000313" key="5">
    <source>
        <dbReference type="EMBL" id="GES82081.1"/>
    </source>
</evidence>
<comment type="similarity">
    <text evidence="1">Belongs to the glycosyltransferase 34 family.</text>
</comment>